<reference evidence="1 2" key="1">
    <citation type="journal article" date="2017" name="Int. J. Syst. Evol. Microbiol.">
        <title>Jeotgalibaca porci sp. nov. and Jeotgalibaca arthritidis sp. nov., isolated from pigs, and emended description of the genus Jeotgalibaca.</title>
        <authorList>
            <person name="Zamora L."/>
            <person name="Perez-Sancho M."/>
            <person name="Dominguez L."/>
            <person name="Fernandez-Garayzabal J.F."/>
            <person name="Vela A.I."/>
        </authorList>
    </citation>
    <scope>NUCLEOTIDE SEQUENCE [LARGE SCALE GENOMIC DNA]</scope>
    <source>
        <strain evidence="1 2">CECT 9157</strain>
    </source>
</reference>
<sequence>MEFEKVIAQNHTSEHFKGIHLTRAQIESIVKAGQSAPIIDELRDQFHISVISSERALEYLTESGKNIPADLIEEVSLGGPVYFIISVKESDLSEESAYLYAGIVMGNMQLQATNSFLGYRFASEQKKVTLIDQVLKERLEIPQDFKPVQVLKVGYVEEDIKKRKVSHGEVLTNIIK</sequence>
<keyword evidence="2" id="KW-1185">Reference proteome</keyword>
<evidence type="ECO:0000313" key="2">
    <source>
        <dbReference type="Proteomes" id="UP000501451"/>
    </source>
</evidence>
<organism evidence="1 2">
    <name type="scientific">Jeotgalibaca arthritidis</name>
    <dbReference type="NCBI Taxonomy" id="1868794"/>
    <lineage>
        <taxon>Bacteria</taxon>
        <taxon>Bacillati</taxon>
        <taxon>Bacillota</taxon>
        <taxon>Bacilli</taxon>
        <taxon>Lactobacillales</taxon>
        <taxon>Carnobacteriaceae</taxon>
        <taxon>Jeotgalibaca</taxon>
    </lineage>
</organism>
<dbReference type="EMBL" id="CP049740">
    <property type="protein sequence ID" value="QII82247.1"/>
    <property type="molecule type" value="Genomic_DNA"/>
</dbReference>
<name>A0A6G7KAH5_9LACT</name>
<dbReference type="SUPFAM" id="SSF55469">
    <property type="entry name" value="FMN-dependent nitroreductase-like"/>
    <property type="match status" value="1"/>
</dbReference>
<accession>A0A6G7KAH5</accession>
<dbReference type="RefSeq" id="WP_166162383.1">
    <property type="nucleotide sequence ID" value="NZ_CP049740.1"/>
</dbReference>
<protein>
    <submittedName>
        <fullName evidence="1">Uncharacterized protein</fullName>
    </submittedName>
</protein>
<dbReference type="AlphaFoldDB" id="A0A6G7KAH5"/>
<gene>
    <name evidence="1" type="ORF">G7057_07245</name>
</gene>
<proteinExistence type="predicted"/>
<evidence type="ECO:0000313" key="1">
    <source>
        <dbReference type="EMBL" id="QII82247.1"/>
    </source>
</evidence>
<dbReference type="GO" id="GO:0016491">
    <property type="term" value="F:oxidoreductase activity"/>
    <property type="evidence" value="ECO:0007669"/>
    <property type="project" value="InterPro"/>
</dbReference>
<dbReference type="KEGG" id="jar:G7057_07245"/>
<dbReference type="Proteomes" id="UP000501451">
    <property type="component" value="Chromosome"/>
</dbReference>
<dbReference type="Gene3D" id="3.40.109.10">
    <property type="entry name" value="NADH Oxidase"/>
    <property type="match status" value="1"/>
</dbReference>
<dbReference type="InterPro" id="IPR000415">
    <property type="entry name" value="Nitroreductase-like"/>
</dbReference>